<accession>A0A379ASM4</accession>
<protein>
    <submittedName>
        <fullName evidence="2">Phosphohistidine phosphatase SixA</fullName>
        <ecNumber evidence="2">3.1.3.-</ecNumber>
    </submittedName>
</protein>
<dbReference type="NCBIfam" id="TIGR00249">
    <property type="entry name" value="sixA"/>
    <property type="match status" value="1"/>
</dbReference>
<dbReference type="EMBL" id="UGSP01000001">
    <property type="protein sequence ID" value="SUB24412.1"/>
    <property type="molecule type" value="Genomic_DNA"/>
</dbReference>
<dbReference type="PANTHER" id="PTHR20935:SF1">
    <property type="entry name" value="SLL1549 PROTEIN"/>
    <property type="match status" value="1"/>
</dbReference>
<proteinExistence type="predicted"/>
<dbReference type="GO" id="GO:0005737">
    <property type="term" value="C:cytoplasm"/>
    <property type="evidence" value="ECO:0007669"/>
    <property type="project" value="InterPro"/>
</dbReference>
<dbReference type="Pfam" id="PF00300">
    <property type="entry name" value="His_Phos_1"/>
    <property type="match status" value="1"/>
</dbReference>
<keyword evidence="1 2" id="KW-0378">Hydrolase</keyword>
<evidence type="ECO:0000313" key="3">
    <source>
        <dbReference type="Proteomes" id="UP000255098"/>
    </source>
</evidence>
<gene>
    <name evidence="2" type="primary">sixA</name>
    <name evidence="2" type="ORF">NCTC11297_01456</name>
</gene>
<organism evidence="2 3">
    <name type="scientific">Avibacterium avium</name>
    <name type="common">Pasteurella avium</name>
    <dbReference type="NCBI Taxonomy" id="751"/>
    <lineage>
        <taxon>Bacteria</taxon>
        <taxon>Pseudomonadati</taxon>
        <taxon>Pseudomonadota</taxon>
        <taxon>Gammaproteobacteria</taxon>
        <taxon>Pasteurellales</taxon>
        <taxon>Pasteurellaceae</taxon>
        <taxon>Avibacterium</taxon>
    </lineage>
</organism>
<dbReference type="GeneID" id="300133655"/>
<dbReference type="InterPro" id="IPR013078">
    <property type="entry name" value="His_Pase_superF_clade-1"/>
</dbReference>
<dbReference type="RefSeq" id="WP_115249615.1">
    <property type="nucleotide sequence ID" value="NZ_UGSP01000001.1"/>
</dbReference>
<dbReference type="PANTHER" id="PTHR20935">
    <property type="entry name" value="PHOSPHOGLYCERATE MUTASE-RELATED"/>
    <property type="match status" value="1"/>
</dbReference>
<dbReference type="SMART" id="SM00855">
    <property type="entry name" value="PGAM"/>
    <property type="match status" value="1"/>
</dbReference>
<dbReference type="InterPro" id="IPR004449">
    <property type="entry name" value="SixA"/>
</dbReference>
<name>A0A379ASM4_AVIAV</name>
<dbReference type="InterPro" id="IPR029033">
    <property type="entry name" value="His_PPase_superfam"/>
</dbReference>
<dbReference type="GO" id="GO:0101006">
    <property type="term" value="F:protein histidine phosphatase activity"/>
    <property type="evidence" value="ECO:0007669"/>
    <property type="project" value="InterPro"/>
</dbReference>
<dbReference type="EC" id="3.1.3.-" evidence="2"/>
<dbReference type="AlphaFoldDB" id="A0A379ASM4"/>
<dbReference type="SUPFAM" id="SSF53254">
    <property type="entry name" value="Phosphoglycerate mutase-like"/>
    <property type="match status" value="1"/>
</dbReference>
<dbReference type="CDD" id="cd07067">
    <property type="entry name" value="HP_PGM_like"/>
    <property type="match status" value="1"/>
</dbReference>
<keyword evidence="3" id="KW-1185">Reference proteome</keyword>
<dbReference type="Gene3D" id="3.40.50.1240">
    <property type="entry name" value="Phosphoglycerate mutase-like"/>
    <property type="match status" value="1"/>
</dbReference>
<evidence type="ECO:0000313" key="2">
    <source>
        <dbReference type="EMBL" id="SUB24412.1"/>
    </source>
</evidence>
<evidence type="ECO:0000256" key="1">
    <source>
        <dbReference type="ARBA" id="ARBA00022801"/>
    </source>
</evidence>
<dbReference type="InterPro" id="IPR051021">
    <property type="entry name" value="Mito_Ser/Thr_phosphatase"/>
</dbReference>
<reference evidence="2 3" key="1">
    <citation type="submission" date="2018-06" db="EMBL/GenBank/DDBJ databases">
        <authorList>
            <consortium name="Pathogen Informatics"/>
            <person name="Doyle S."/>
        </authorList>
    </citation>
    <scope>NUCLEOTIDE SEQUENCE [LARGE SCALE GENOMIC DNA]</scope>
    <source>
        <strain evidence="3">NCTC 11297</strain>
    </source>
</reference>
<dbReference type="Proteomes" id="UP000255098">
    <property type="component" value="Unassembled WGS sequence"/>
</dbReference>
<sequence>MKIFVMRHGEAQTIAPSDSARPLTENGKQQSYQQGQWLRSINDEFDKVLVSPYLRAQQTFEQVNLAFQNQLQTKLETWDGITPYGDAGLVRDYLTVLAQDGVESLLIISHLPLVGDIVRELCGRNPANFYPATLVEIEINCAEKMGKVERVNYPK</sequence>